<sequence>MEKPVVSLIALVILSGCNADDSNTTPDVRTVKISIGLEQVSDGLVIKSLSGDTCMPQTDSIGFQHKVATDGYLLEVSDAEYNFSEFVTLPLENYELTIRGSADISLTHPSDTSSTTRDCYTVEKATHISATDTDISMTAVNGNWQYVSVENSNAVNLISVNGQDLNHVSKNAMVDYDYGFTYVSHDSTVTLLTVDGDVIDQGILHDADTHIEVRYGGTKDRGIGIGDPNFGGPLFGEPIVIEPIKPVPTYDAETSCLTGVVGGHSGYWNASDNRCTFTAGSDVSDFIAQEHSTSFVEDTGNHWAYSVTPDGLTTYAQFGPIPGSYDAQSVCTAAKGIWDGYEICDGLTNSAESHLFTTENQKQLVQTSGEWTSFGGSALWDTSPSEWSSTGAANNEFECYSQVEGAGYSHYAWVQSDTQCYAPYNSETTLDSLKSAGAVIKKVRAPNAEPNGSDEFGFDGMIALSTQTLQQATDYCVGIAKAYGSDTGLLMYHPNNMMCFYKVGGGTPYSSVVSNFDYYNTFPVH</sequence>
<evidence type="ECO:0000313" key="2">
    <source>
        <dbReference type="Proteomes" id="UP000268973"/>
    </source>
</evidence>
<evidence type="ECO:0000313" key="1">
    <source>
        <dbReference type="EMBL" id="RTZ15680.1"/>
    </source>
</evidence>
<organism evidence="1 2">
    <name type="scientific">Vibrio aquaticus</name>
    <dbReference type="NCBI Taxonomy" id="2496559"/>
    <lineage>
        <taxon>Bacteria</taxon>
        <taxon>Pseudomonadati</taxon>
        <taxon>Pseudomonadota</taxon>
        <taxon>Gammaproteobacteria</taxon>
        <taxon>Vibrionales</taxon>
        <taxon>Vibrionaceae</taxon>
        <taxon>Vibrio</taxon>
    </lineage>
</organism>
<name>A0A432CVF1_9VIBR</name>
<gene>
    <name evidence="1" type="ORF">EJ063_11430</name>
</gene>
<comment type="caution">
    <text evidence="1">The sequence shown here is derived from an EMBL/GenBank/DDBJ whole genome shotgun (WGS) entry which is preliminary data.</text>
</comment>
<proteinExistence type="predicted"/>
<accession>A0A432CVF1</accession>
<dbReference type="PROSITE" id="PS51257">
    <property type="entry name" value="PROKAR_LIPOPROTEIN"/>
    <property type="match status" value="1"/>
</dbReference>
<dbReference type="EMBL" id="RXZH01000004">
    <property type="protein sequence ID" value="RTZ15680.1"/>
    <property type="molecule type" value="Genomic_DNA"/>
</dbReference>
<keyword evidence="2" id="KW-1185">Reference proteome</keyword>
<dbReference type="OrthoDB" id="10020933at2"/>
<dbReference type="AlphaFoldDB" id="A0A432CVF1"/>
<dbReference type="RefSeq" id="WP_126574410.1">
    <property type="nucleotide sequence ID" value="NZ_RXZH01000004.1"/>
</dbReference>
<protein>
    <submittedName>
        <fullName evidence="1">Uncharacterized protein</fullName>
    </submittedName>
</protein>
<reference evidence="1 2" key="1">
    <citation type="submission" date="2018-12" db="EMBL/GenBank/DDBJ databases">
        <title>Vibrio sp. isolated from China Sea.</title>
        <authorList>
            <person name="Li Y."/>
        </authorList>
    </citation>
    <scope>NUCLEOTIDE SEQUENCE [LARGE SCALE GENOMIC DNA]</scope>
    <source>
        <strain evidence="1 2">BEI207</strain>
    </source>
</reference>
<dbReference type="Proteomes" id="UP000268973">
    <property type="component" value="Unassembled WGS sequence"/>
</dbReference>